<dbReference type="GO" id="GO:0032259">
    <property type="term" value="P:methylation"/>
    <property type="evidence" value="ECO:0007669"/>
    <property type="project" value="UniProtKB-KW"/>
</dbReference>
<evidence type="ECO:0000259" key="7">
    <source>
        <dbReference type="Pfam" id="PF01035"/>
    </source>
</evidence>
<dbReference type="PANTHER" id="PTHR10815:SF13">
    <property type="entry name" value="METHYLATED-DNA--PROTEIN-CYSTEINE METHYLTRANSFERASE"/>
    <property type="match status" value="1"/>
</dbReference>
<name>A0A520KM60_9CREN</name>
<dbReference type="PANTHER" id="PTHR10815">
    <property type="entry name" value="METHYLATED-DNA--PROTEIN-CYSTEINE METHYLTRANSFERASE"/>
    <property type="match status" value="1"/>
</dbReference>
<keyword evidence="2" id="KW-0489">Methyltransferase</keyword>
<comment type="catalytic activity">
    <reaction evidence="1">
        <text>a 4-O-methyl-thymidine in DNA + L-cysteinyl-[protein] = a thymidine in DNA + S-methyl-L-cysteinyl-[protein]</text>
        <dbReference type="Rhea" id="RHEA:53428"/>
        <dbReference type="Rhea" id="RHEA-COMP:10131"/>
        <dbReference type="Rhea" id="RHEA-COMP:10132"/>
        <dbReference type="Rhea" id="RHEA-COMP:13555"/>
        <dbReference type="Rhea" id="RHEA-COMP:13556"/>
        <dbReference type="ChEBI" id="CHEBI:29950"/>
        <dbReference type="ChEBI" id="CHEBI:82612"/>
        <dbReference type="ChEBI" id="CHEBI:137386"/>
        <dbReference type="ChEBI" id="CHEBI:137387"/>
        <dbReference type="EC" id="2.1.1.63"/>
    </reaction>
</comment>
<dbReference type="AlphaFoldDB" id="A0A520KM60"/>
<dbReference type="GO" id="GO:0003908">
    <property type="term" value="F:methylated-DNA-[protein]-cysteine S-methyltransferase activity"/>
    <property type="evidence" value="ECO:0007669"/>
    <property type="project" value="UniProtKB-EC"/>
</dbReference>
<evidence type="ECO:0000313" key="8">
    <source>
        <dbReference type="EMBL" id="RZN62362.1"/>
    </source>
</evidence>
<dbReference type="InterPro" id="IPR036217">
    <property type="entry name" value="MethylDNA_cys_MeTrfase_DNAb"/>
</dbReference>
<dbReference type="GO" id="GO:0006281">
    <property type="term" value="P:DNA repair"/>
    <property type="evidence" value="ECO:0007669"/>
    <property type="project" value="UniProtKB-KW"/>
</dbReference>
<dbReference type="NCBIfam" id="TIGR00589">
    <property type="entry name" value="ogt"/>
    <property type="match status" value="1"/>
</dbReference>
<dbReference type="SUPFAM" id="SSF46767">
    <property type="entry name" value="Methylated DNA-protein cysteine methyltransferase, C-terminal domain"/>
    <property type="match status" value="1"/>
</dbReference>
<dbReference type="PROSITE" id="PS00374">
    <property type="entry name" value="MGMT"/>
    <property type="match status" value="1"/>
</dbReference>
<feature type="domain" description="Methylated-DNA-[protein]-cysteine S-methyltransferase DNA binding" evidence="7">
    <location>
        <begin position="1"/>
        <end position="41"/>
    </location>
</feature>
<protein>
    <submittedName>
        <fullName evidence="8">MGMT family protein</fullName>
    </submittedName>
</protein>
<evidence type="ECO:0000313" key="9">
    <source>
        <dbReference type="Proteomes" id="UP000316217"/>
    </source>
</evidence>
<keyword evidence="3" id="KW-0808">Transferase</keyword>
<evidence type="ECO:0000256" key="6">
    <source>
        <dbReference type="ARBA" id="ARBA00049348"/>
    </source>
</evidence>
<organism evidence="8 9">
    <name type="scientific">Candidatus Methanodesulfokora washburnensis</name>
    <dbReference type="NCBI Taxonomy" id="2478471"/>
    <lineage>
        <taxon>Archaea</taxon>
        <taxon>Thermoproteota</taxon>
        <taxon>Candidatus Korarchaeia</taxon>
        <taxon>Candidatus Korarchaeia incertae sedis</taxon>
        <taxon>Candidatus Methanodesulfokora</taxon>
    </lineage>
</organism>
<dbReference type="EMBL" id="RXII01000048">
    <property type="protein sequence ID" value="RZN62362.1"/>
    <property type="molecule type" value="Genomic_DNA"/>
</dbReference>
<dbReference type="InterPro" id="IPR014048">
    <property type="entry name" value="MethylDNA_cys_MeTrfase_DNA-bd"/>
</dbReference>
<accession>A0A520KM60</accession>
<keyword evidence="5" id="KW-0234">DNA repair</keyword>
<proteinExistence type="predicted"/>
<dbReference type="Pfam" id="PF01035">
    <property type="entry name" value="DNA_binding_1"/>
    <property type="match status" value="1"/>
</dbReference>
<reference evidence="8 9" key="1">
    <citation type="journal article" date="2019" name="Nat. Microbiol.">
        <title>Wide diversity of methane and short-chain alkane metabolisms in uncultured archaea.</title>
        <authorList>
            <person name="Borrel G."/>
            <person name="Adam P.S."/>
            <person name="McKay L.J."/>
            <person name="Chen L.X."/>
            <person name="Sierra-Garcia I.N."/>
            <person name="Sieber C.M."/>
            <person name="Letourneur Q."/>
            <person name="Ghozlane A."/>
            <person name="Andersen G.L."/>
            <person name="Li W.J."/>
            <person name="Hallam S.J."/>
            <person name="Muyzer G."/>
            <person name="de Oliveira V.M."/>
            <person name="Inskeep W.P."/>
            <person name="Banfield J.F."/>
            <person name="Gribaldo S."/>
        </authorList>
    </citation>
    <scope>NUCLEOTIDE SEQUENCE [LARGE SCALE GENOMIC DNA]</scope>
    <source>
        <strain evidence="8">NM4</strain>
    </source>
</reference>
<dbReference type="CDD" id="cd06445">
    <property type="entry name" value="ATase"/>
    <property type="match status" value="1"/>
</dbReference>
<comment type="catalytic activity">
    <reaction evidence="6">
        <text>a 6-O-methyl-2'-deoxyguanosine in DNA + L-cysteinyl-[protein] = S-methyl-L-cysteinyl-[protein] + a 2'-deoxyguanosine in DNA</text>
        <dbReference type="Rhea" id="RHEA:24000"/>
        <dbReference type="Rhea" id="RHEA-COMP:10131"/>
        <dbReference type="Rhea" id="RHEA-COMP:10132"/>
        <dbReference type="Rhea" id="RHEA-COMP:11367"/>
        <dbReference type="Rhea" id="RHEA-COMP:11368"/>
        <dbReference type="ChEBI" id="CHEBI:29950"/>
        <dbReference type="ChEBI" id="CHEBI:82612"/>
        <dbReference type="ChEBI" id="CHEBI:85445"/>
        <dbReference type="ChEBI" id="CHEBI:85448"/>
        <dbReference type="EC" id="2.1.1.63"/>
    </reaction>
</comment>
<evidence type="ECO:0000256" key="3">
    <source>
        <dbReference type="ARBA" id="ARBA00022679"/>
    </source>
</evidence>
<evidence type="ECO:0000256" key="2">
    <source>
        <dbReference type="ARBA" id="ARBA00022603"/>
    </source>
</evidence>
<evidence type="ECO:0000256" key="4">
    <source>
        <dbReference type="ARBA" id="ARBA00022763"/>
    </source>
</evidence>
<gene>
    <name evidence="8" type="ORF">EF810_03090</name>
</gene>
<comment type="caution">
    <text evidence="8">The sequence shown here is derived from an EMBL/GenBank/DDBJ whole genome shotgun (WGS) entry which is preliminary data.</text>
</comment>
<evidence type="ECO:0000256" key="5">
    <source>
        <dbReference type="ARBA" id="ARBA00023204"/>
    </source>
</evidence>
<dbReference type="InterPro" id="IPR036388">
    <property type="entry name" value="WH-like_DNA-bd_sf"/>
</dbReference>
<dbReference type="Proteomes" id="UP000316217">
    <property type="component" value="Unassembled WGS sequence"/>
</dbReference>
<dbReference type="Gene3D" id="1.10.10.10">
    <property type="entry name" value="Winged helix-like DNA-binding domain superfamily/Winged helix DNA-binding domain"/>
    <property type="match status" value="1"/>
</dbReference>
<keyword evidence="4" id="KW-0227">DNA damage</keyword>
<sequence>MGMNPFPLIIPCHRVIRSDMSLGGYSYGVDLKRKILEREGVKINRTNKVDISSLYRFTEAEV</sequence>
<evidence type="ECO:0000256" key="1">
    <source>
        <dbReference type="ARBA" id="ARBA00001286"/>
    </source>
</evidence>
<dbReference type="InterPro" id="IPR001497">
    <property type="entry name" value="MethylDNA_cys_MeTrfase_AS"/>
</dbReference>